<dbReference type="Proteomes" id="UP000053750">
    <property type="component" value="Unassembled WGS sequence"/>
</dbReference>
<dbReference type="AlphaFoldDB" id="A0A9W5RZ19"/>
<dbReference type="RefSeq" id="WP_036716447.1">
    <property type="nucleotide sequence ID" value="NZ_KK082283.1"/>
</dbReference>
<accession>A0A9W5RZ19</accession>
<comment type="caution">
    <text evidence="1">The sequence shown here is derived from an EMBL/GenBank/DDBJ whole genome shotgun (WGS) entry which is preliminary data.</text>
</comment>
<proteinExistence type="predicted"/>
<evidence type="ECO:0000313" key="2">
    <source>
        <dbReference type="Proteomes" id="UP000053750"/>
    </source>
</evidence>
<gene>
    <name evidence="1" type="ORF">BG53_07150</name>
</gene>
<keyword evidence="2" id="KW-1185">Reference proteome</keyword>
<sequence length="533" mass="60291">PAAVAGGTFQALFRLPEARKLRAVWVESSEGGQLLRADAAGLVKRTDNGAFELVVPMAEPGERKLVFELDNGKTDFVVFNVMEPVKEIIEARTDYICRNLYQDENAEAPHAFLPLSNQGESLGKLNLVLMKNLMGDCDADQVRKVENSAVFYMKTKWFENGDFYRPAKLYGDGGFYRIIDFDYVAHVYYLLSKFQAGRLSHARPDDYLKWAAEVMIVRLDANLHEDDREKKETQMLGVYILFIKDLLQDLARHGMSGLHERLSRLWKEAGERLRLETGQYKGAVTEHFYDNAGFGPTCEALCLLGYRQEAKRYGALLLANIGFSNDFRAQNPDRWWESLSYMIHSLWGGMVSASALVAYEHLRDPEYLKAAYRAAVPVFYCYDWHASATNKKLERGQAASTYSVAGPNLNRPDLSRNRFGQSVFAEDGGLFAELFGNASGDDWDMGEELAAYLAGFGTKTYLYYQDGEVRCVNGEIVKRGDRYEVTSYAAYPSEFHFYDANSSFQAAPGEEVRTVVFEDGRFIRPLLNVKGNK</sequence>
<dbReference type="EMBL" id="JFHU01000204">
    <property type="protein sequence ID" value="EXX85994.1"/>
    <property type="molecule type" value="Genomic_DNA"/>
</dbReference>
<reference evidence="1 2" key="1">
    <citation type="submission" date="2014-02" db="EMBL/GenBank/DDBJ databases">
        <title>Genome sequence of Paenibacillus darwinianus reveals adaptive mechanisms for survival in Antarctic soils.</title>
        <authorList>
            <person name="Dsouza M."/>
            <person name="Taylor M.W."/>
            <person name="Turner S.J."/>
            <person name="Aislabie J."/>
        </authorList>
    </citation>
    <scope>NUCLEOTIDE SEQUENCE [LARGE SCALE GENOMIC DNA]</scope>
    <source>
        <strain evidence="1 2">CE1</strain>
    </source>
</reference>
<name>A0A9W5RZ19_9BACL</name>
<feature type="non-terminal residue" evidence="1">
    <location>
        <position position="1"/>
    </location>
</feature>
<organism evidence="1 2">
    <name type="scientific">Paenibacillus darwinianus</name>
    <dbReference type="NCBI Taxonomy" id="1380763"/>
    <lineage>
        <taxon>Bacteria</taxon>
        <taxon>Bacillati</taxon>
        <taxon>Bacillota</taxon>
        <taxon>Bacilli</taxon>
        <taxon>Bacillales</taxon>
        <taxon>Paenibacillaceae</taxon>
        <taxon>Paenibacillus</taxon>
    </lineage>
</organism>
<evidence type="ECO:0000313" key="1">
    <source>
        <dbReference type="EMBL" id="EXX85994.1"/>
    </source>
</evidence>
<protein>
    <submittedName>
        <fullName evidence="1">Uncharacterized protein</fullName>
    </submittedName>
</protein>